<proteinExistence type="inferred from homology"/>
<evidence type="ECO:0000256" key="3">
    <source>
        <dbReference type="ARBA" id="ARBA00022759"/>
    </source>
</evidence>
<dbReference type="InterPro" id="IPR036816">
    <property type="entry name" value="RNaseA-like_dom_sf"/>
</dbReference>
<dbReference type="PANTHER" id="PTHR11437:SF66">
    <property type="entry name" value="RNASE 3"/>
    <property type="match status" value="1"/>
</dbReference>
<feature type="domain" description="Ribonuclease A-domain" evidence="6">
    <location>
        <begin position="1"/>
        <end position="100"/>
    </location>
</feature>
<evidence type="ECO:0000256" key="2">
    <source>
        <dbReference type="ARBA" id="ARBA00022722"/>
    </source>
</evidence>
<dbReference type="Proteomes" id="UP000005207">
    <property type="component" value="Unplaced"/>
</dbReference>
<evidence type="ECO:0000313" key="7">
    <source>
        <dbReference type="Ensembl" id="ENSONIP00000046986.1"/>
    </source>
</evidence>
<accession>A0A669CJM3</accession>
<dbReference type="OMA" id="IMCENGV"/>
<organism evidence="7 8">
    <name type="scientific">Oreochromis niloticus</name>
    <name type="common">Nile tilapia</name>
    <name type="synonym">Tilapia nilotica</name>
    <dbReference type="NCBI Taxonomy" id="8128"/>
    <lineage>
        <taxon>Eukaryota</taxon>
        <taxon>Metazoa</taxon>
        <taxon>Chordata</taxon>
        <taxon>Craniata</taxon>
        <taxon>Vertebrata</taxon>
        <taxon>Euteleostomi</taxon>
        <taxon>Actinopterygii</taxon>
        <taxon>Neopterygii</taxon>
        <taxon>Teleostei</taxon>
        <taxon>Neoteleostei</taxon>
        <taxon>Acanthomorphata</taxon>
        <taxon>Ovalentaria</taxon>
        <taxon>Cichlomorphae</taxon>
        <taxon>Cichliformes</taxon>
        <taxon>Cichlidae</taxon>
        <taxon>African cichlids</taxon>
        <taxon>Pseudocrenilabrinae</taxon>
        <taxon>Oreochromini</taxon>
        <taxon>Oreochromis</taxon>
    </lineage>
</organism>
<keyword evidence="4 5" id="KW-0378">Hydrolase</keyword>
<sequence length="102" mass="11302">TDTDSFPPTECTQVMRRRGIKGQNGGCKEINTFLLDTGVRVRNTCAGHHGIRSVGFNVVVCSHVHTSSYPNCRYTGQHLDNRIVDIMCENGVPVHLDYVQIG</sequence>
<keyword evidence="8" id="KW-1185">Reference proteome</keyword>
<evidence type="ECO:0000256" key="1">
    <source>
        <dbReference type="ARBA" id="ARBA00005600"/>
    </source>
</evidence>
<dbReference type="PANTHER" id="PTHR11437">
    <property type="entry name" value="RIBONUCLEASE"/>
    <property type="match status" value="1"/>
</dbReference>
<comment type="similarity">
    <text evidence="1 5">Belongs to the pancreatic ribonuclease family.</text>
</comment>
<dbReference type="GO" id="GO:0004540">
    <property type="term" value="F:RNA nuclease activity"/>
    <property type="evidence" value="ECO:0007669"/>
    <property type="project" value="TreeGrafter"/>
</dbReference>
<dbReference type="GO" id="GO:0050830">
    <property type="term" value="P:defense response to Gram-positive bacterium"/>
    <property type="evidence" value="ECO:0007669"/>
    <property type="project" value="TreeGrafter"/>
</dbReference>
<evidence type="ECO:0000259" key="6">
    <source>
        <dbReference type="SMART" id="SM00092"/>
    </source>
</evidence>
<dbReference type="InterPro" id="IPR001427">
    <property type="entry name" value="RNaseA"/>
</dbReference>
<protein>
    <recommendedName>
        <fullName evidence="6">Ribonuclease A-domain domain-containing protein</fullName>
    </recommendedName>
</protein>
<dbReference type="GO" id="GO:0003676">
    <property type="term" value="F:nucleic acid binding"/>
    <property type="evidence" value="ECO:0007669"/>
    <property type="project" value="InterPro"/>
</dbReference>
<keyword evidence="2 5" id="KW-0540">Nuclease</keyword>
<evidence type="ECO:0000256" key="4">
    <source>
        <dbReference type="ARBA" id="ARBA00022801"/>
    </source>
</evidence>
<reference evidence="7" key="1">
    <citation type="submission" date="2025-08" db="UniProtKB">
        <authorList>
            <consortium name="Ensembl"/>
        </authorList>
    </citation>
    <scope>IDENTIFICATION</scope>
</reference>
<reference evidence="7" key="2">
    <citation type="submission" date="2025-09" db="UniProtKB">
        <authorList>
            <consortium name="Ensembl"/>
        </authorList>
    </citation>
    <scope>IDENTIFICATION</scope>
</reference>
<dbReference type="GeneTree" id="ENSGT00990000204460"/>
<dbReference type="SMART" id="SM00092">
    <property type="entry name" value="RNAse_Pc"/>
    <property type="match status" value="1"/>
</dbReference>
<dbReference type="GO" id="GO:0004519">
    <property type="term" value="F:endonuclease activity"/>
    <property type="evidence" value="ECO:0007669"/>
    <property type="project" value="UniProtKB-KW"/>
</dbReference>
<dbReference type="Gene3D" id="3.10.130.10">
    <property type="entry name" value="Ribonuclease A-like domain"/>
    <property type="match status" value="1"/>
</dbReference>
<keyword evidence="3 5" id="KW-0255">Endonuclease</keyword>
<dbReference type="InterPro" id="IPR023411">
    <property type="entry name" value="RNaseA_AS"/>
</dbReference>
<dbReference type="AlphaFoldDB" id="A0A669CJM3"/>
<dbReference type="InParanoid" id="A0A669CJM3"/>
<evidence type="ECO:0000256" key="5">
    <source>
        <dbReference type="RuleBase" id="RU000651"/>
    </source>
</evidence>
<dbReference type="SUPFAM" id="SSF54076">
    <property type="entry name" value="RNase A-like"/>
    <property type="match status" value="1"/>
</dbReference>
<dbReference type="GO" id="GO:0016787">
    <property type="term" value="F:hydrolase activity"/>
    <property type="evidence" value="ECO:0007669"/>
    <property type="project" value="UniProtKB-KW"/>
</dbReference>
<name>A0A669CJM3_ORENI</name>
<dbReference type="Ensembl" id="ENSONIT00000037077.1">
    <property type="protein sequence ID" value="ENSONIP00000046986.1"/>
    <property type="gene ID" value="ENSONIG00000038673.1"/>
</dbReference>
<dbReference type="InterPro" id="IPR023412">
    <property type="entry name" value="RNaseA_domain"/>
</dbReference>
<dbReference type="Pfam" id="PF00074">
    <property type="entry name" value="RnaseA"/>
    <property type="match status" value="1"/>
</dbReference>
<dbReference type="PROSITE" id="PS00127">
    <property type="entry name" value="RNASE_PANCREATIC"/>
    <property type="match status" value="1"/>
</dbReference>
<evidence type="ECO:0000313" key="8">
    <source>
        <dbReference type="Proteomes" id="UP000005207"/>
    </source>
</evidence>